<dbReference type="GO" id="GO:0008233">
    <property type="term" value="F:peptidase activity"/>
    <property type="evidence" value="ECO:0007669"/>
    <property type="project" value="InterPro"/>
</dbReference>
<evidence type="ECO:0000313" key="11">
    <source>
        <dbReference type="EMBL" id="ACY15510.1"/>
    </source>
</evidence>
<dbReference type="InterPro" id="IPR003439">
    <property type="entry name" value="ABC_transporter-like_ATP-bd"/>
</dbReference>
<dbReference type="PROSITE" id="PS00211">
    <property type="entry name" value="ABC_TRANSPORTER_1"/>
    <property type="match status" value="1"/>
</dbReference>
<dbReference type="Pfam" id="PF03412">
    <property type="entry name" value="Peptidase_C39"/>
    <property type="match status" value="1"/>
</dbReference>
<evidence type="ECO:0000259" key="9">
    <source>
        <dbReference type="PROSITE" id="PS50929"/>
    </source>
</evidence>
<dbReference type="InterPro" id="IPR017871">
    <property type="entry name" value="ABC_transporter-like_CS"/>
</dbReference>
<dbReference type="Pfam" id="PF00664">
    <property type="entry name" value="ABC_membrane"/>
    <property type="match status" value="1"/>
</dbReference>
<dbReference type="HOGENOM" id="CLU_000604_95_3_7"/>
<dbReference type="KEGG" id="hoh:Hoch_3003"/>
<dbReference type="Gene3D" id="1.20.1560.10">
    <property type="entry name" value="ABC transporter type 1, transmembrane domain"/>
    <property type="match status" value="1"/>
</dbReference>
<dbReference type="Gene3D" id="3.40.50.300">
    <property type="entry name" value="P-loop containing nucleotide triphosphate hydrolases"/>
    <property type="match status" value="1"/>
</dbReference>
<accession>D0LR02</accession>
<dbReference type="Proteomes" id="UP000001880">
    <property type="component" value="Chromosome"/>
</dbReference>
<keyword evidence="3" id="KW-0547">Nucleotide-binding</keyword>
<dbReference type="PROSITE" id="PS50893">
    <property type="entry name" value="ABC_TRANSPORTER_2"/>
    <property type="match status" value="1"/>
</dbReference>
<feature type="domain" description="ABC transmembrane type-1" evidence="9">
    <location>
        <begin position="170"/>
        <end position="426"/>
    </location>
</feature>
<evidence type="ECO:0000256" key="3">
    <source>
        <dbReference type="ARBA" id="ARBA00022741"/>
    </source>
</evidence>
<dbReference type="GO" id="GO:0016887">
    <property type="term" value="F:ATP hydrolysis activity"/>
    <property type="evidence" value="ECO:0007669"/>
    <property type="project" value="InterPro"/>
</dbReference>
<dbReference type="InterPro" id="IPR027417">
    <property type="entry name" value="P-loop_NTPase"/>
</dbReference>
<evidence type="ECO:0000256" key="5">
    <source>
        <dbReference type="ARBA" id="ARBA00022989"/>
    </source>
</evidence>
<feature type="transmembrane region" description="Helical" evidence="7">
    <location>
        <begin position="160"/>
        <end position="180"/>
    </location>
</feature>
<evidence type="ECO:0000259" key="8">
    <source>
        <dbReference type="PROSITE" id="PS50893"/>
    </source>
</evidence>
<evidence type="ECO:0000256" key="7">
    <source>
        <dbReference type="SAM" id="Phobius"/>
    </source>
</evidence>
<dbReference type="GO" id="GO:0005886">
    <property type="term" value="C:plasma membrane"/>
    <property type="evidence" value="ECO:0007669"/>
    <property type="project" value="UniProtKB-SubCell"/>
</dbReference>
<evidence type="ECO:0000256" key="2">
    <source>
        <dbReference type="ARBA" id="ARBA00022692"/>
    </source>
</evidence>
<dbReference type="Gene3D" id="3.90.70.10">
    <property type="entry name" value="Cysteine proteinases"/>
    <property type="match status" value="1"/>
</dbReference>
<organism evidence="11 12">
    <name type="scientific">Haliangium ochraceum (strain DSM 14365 / JCM 11303 / SMP-2)</name>
    <dbReference type="NCBI Taxonomy" id="502025"/>
    <lineage>
        <taxon>Bacteria</taxon>
        <taxon>Pseudomonadati</taxon>
        <taxon>Myxococcota</taxon>
        <taxon>Polyangia</taxon>
        <taxon>Haliangiales</taxon>
        <taxon>Kofleriaceae</taxon>
        <taxon>Haliangium</taxon>
    </lineage>
</organism>
<feature type="domain" description="Peptidase C39" evidence="10">
    <location>
        <begin position="14"/>
        <end position="133"/>
    </location>
</feature>
<dbReference type="PROSITE" id="PS50929">
    <property type="entry name" value="ABC_TM1F"/>
    <property type="match status" value="1"/>
</dbReference>
<dbReference type="RefSeq" id="WP_012828110.1">
    <property type="nucleotide sequence ID" value="NC_013440.1"/>
</dbReference>
<feature type="transmembrane region" description="Helical" evidence="7">
    <location>
        <begin position="200"/>
        <end position="221"/>
    </location>
</feature>
<protein>
    <submittedName>
        <fullName evidence="11">ABC transporter related protein</fullName>
    </submittedName>
</protein>
<dbReference type="GO" id="GO:0005524">
    <property type="term" value="F:ATP binding"/>
    <property type="evidence" value="ECO:0007669"/>
    <property type="project" value="UniProtKB-KW"/>
</dbReference>
<keyword evidence="6 7" id="KW-0472">Membrane</keyword>
<dbReference type="SUPFAM" id="SSF90123">
    <property type="entry name" value="ABC transporter transmembrane region"/>
    <property type="match status" value="1"/>
</dbReference>
<feature type="transmembrane region" description="Helical" evidence="7">
    <location>
        <begin position="302"/>
        <end position="321"/>
    </location>
</feature>
<dbReference type="SMART" id="SM00382">
    <property type="entry name" value="AAA"/>
    <property type="match status" value="1"/>
</dbReference>
<dbReference type="eggNOG" id="COG2274">
    <property type="taxonomic scope" value="Bacteria"/>
</dbReference>
<dbReference type="GO" id="GO:0006508">
    <property type="term" value="P:proteolysis"/>
    <property type="evidence" value="ECO:0007669"/>
    <property type="project" value="InterPro"/>
</dbReference>
<dbReference type="PANTHER" id="PTHR24221">
    <property type="entry name" value="ATP-BINDING CASSETTE SUB-FAMILY B"/>
    <property type="match status" value="1"/>
</dbReference>
<dbReference type="STRING" id="502025.Hoch_3003"/>
<dbReference type="PROSITE" id="PS50990">
    <property type="entry name" value="PEPTIDASE_C39"/>
    <property type="match status" value="1"/>
</dbReference>
<dbReference type="InterPro" id="IPR039421">
    <property type="entry name" value="Type_1_exporter"/>
</dbReference>
<dbReference type="GO" id="GO:0034040">
    <property type="term" value="F:ATPase-coupled lipid transmembrane transporter activity"/>
    <property type="evidence" value="ECO:0007669"/>
    <property type="project" value="TreeGrafter"/>
</dbReference>
<evidence type="ECO:0000256" key="1">
    <source>
        <dbReference type="ARBA" id="ARBA00004651"/>
    </source>
</evidence>
<comment type="subcellular location">
    <subcellularLocation>
        <location evidence="1">Cell membrane</location>
        <topology evidence="1">Multi-pass membrane protein</topology>
    </subcellularLocation>
</comment>
<dbReference type="Pfam" id="PF00005">
    <property type="entry name" value="ABC_tran"/>
    <property type="match status" value="1"/>
</dbReference>
<reference evidence="11 12" key="1">
    <citation type="journal article" date="2010" name="Stand. Genomic Sci.">
        <title>Complete genome sequence of Haliangium ochraceum type strain (SMP-2).</title>
        <authorList>
            <consortium name="US DOE Joint Genome Institute (JGI-PGF)"/>
            <person name="Ivanova N."/>
            <person name="Daum C."/>
            <person name="Lang E."/>
            <person name="Abt B."/>
            <person name="Kopitz M."/>
            <person name="Saunders E."/>
            <person name="Lapidus A."/>
            <person name="Lucas S."/>
            <person name="Glavina Del Rio T."/>
            <person name="Nolan M."/>
            <person name="Tice H."/>
            <person name="Copeland A."/>
            <person name="Cheng J.F."/>
            <person name="Chen F."/>
            <person name="Bruce D."/>
            <person name="Goodwin L."/>
            <person name="Pitluck S."/>
            <person name="Mavromatis K."/>
            <person name="Pati A."/>
            <person name="Mikhailova N."/>
            <person name="Chen A."/>
            <person name="Palaniappan K."/>
            <person name="Land M."/>
            <person name="Hauser L."/>
            <person name="Chang Y.J."/>
            <person name="Jeffries C.D."/>
            <person name="Detter J.C."/>
            <person name="Brettin T."/>
            <person name="Rohde M."/>
            <person name="Goker M."/>
            <person name="Bristow J."/>
            <person name="Markowitz V."/>
            <person name="Eisen J.A."/>
            <person name="Hugenholtz P."/>
            <person name="Kyrpides N.C."/>
            <person name="Klenk H.P."/>
        </authorList>
    </citation>
    <scope>NUCLEOTIDE SEQUENCE [LARGE SCALE GENOMIC DNA]</scope>
    <source>
        <strain evidence="12">DSM 14365 / CIP 107738 / JCM 11303 / AJ 13395 / SMP-2</strain>
    </source>
</reference>
<dbReference type="InterPro" id="IPR036640">
    <property type="entry name" value="ABC1_TM_sf"/>
</dbReference>
<gene>
    <name evidence="11" type="ordered locus">Hoch_3003</name>
</gene>
<evidence type="ECO:0000256" key="6">
    <source>
        <dbReference type="ARBA" id="ARBA00023136"/>
    </source>
</evidence>
<dbReference type="EMBL" id="CP001804">
    <property type="protein sequence ID" value="ACY15510.1"/>
    <property type="molecule type" value="Genomic_DNA"/>
</dbReference>
<evidence type="ECO:0000256" key="4">
    <source>
        <dbReference type="ARBA" id="ARBA00022840"/>
    </source>
</evidence>
<feature type="domain" description="ABC transporter" evidence="8">
    <location>
        <begin position="482"/>
        <end position="715"/>
    </location>
</feature>
<evidence type="ECO:0000313" key="12">
    <source>
        <dbReference type="Proteomes" id="UP000001880"/>
    </source>
</evidence>
<dbReference type="AlphaFoldDB" id="D0LR02"/>
<feature type="transmembrane region" description="Helical" evidence="7">
    <location>
        <begin position="401"/>
        <end position="426"/>
    </location>
</feature>
<keyword evidence="2 7" id="KW-0812">Transmembrane</keyword>
<dbReference type="CDD" id="cd18567">
    <property type="entry name" value="ABC_6TM_CvaB_RaxB_like"/>
    <property type="match status" value="1"/>
</dbReference>
<dbReference type="InterPro" id="IPR011527">
    <property type="entry name" value="ABC1_TM_dom"/>
</dbReference>
<keyword evidence="12" id="KW-1185">Reference proteome</keyword>
<dbReference type="InterPro" id="IPR003593">
    <property type="entry name" value="AAA+_ATPase"/>
</dbReference>
<feature type="transmembrane region" description="Helical" evidence="7">
    <location>
        <begin position="274"/>
        <end position="296"/>
    </location>
</feature>
<keyword evidence="4" id="KW-0067">ATP-binding</keyword>
<name>D0LR02_HALO1</name>
<dbReference type="SUPFAM" id="SSF52540">
    <property type="entry name" value="P-loop containing nucleoside triphosphate hydrolases"/>
    <property type="match status" value="1"/>
</dbReference>
<dbReference type="InterPro" id="IPR005074">
    <property type="entry name" value="Peptidase_C39"/>
</dbReference>
<sequence>MSLFGKNKLPTLYQTESSECALACLAMVAGYHGLDISMLELRERFPISMKGATLRDVVEVANQIGFSSRPVRCEPAGLRRIALPALLHWDFEHFVVLERADKRGYRIHDPAIGVVHLSENELSDHFTGVAVILSPTDDFAGGELGEKLSLWQLLKRSRGMVPFVAQVLWLTAFLELFALLGPLFLKEVIDTGLAHRSFDLITAIAVGIGAIGLFQGLLSFLRDYVILYFGTSFNQQMMNNLFRHLLRLPMHFYEKRITGDLIDRYQSTDVIRRVFTSNLPTILLDGLVTVIALSAVFLISPILAAIALASFAVYLGMRIYFYSSMRTLTEKAVRARSEENGHVIDTLRGMQPIKIFAKELERLNIWGNFYARLINAEKDVGVLAATQSGFKLFILGVDTALCVYFGANLVAQGELSLGILLAFFFYKAHFTQKSVNFAERLMDLRLVAVHVDRLSDIALSEPEQQVQDKQPVTREAFADFRVAFANVGFRYAPLEPDVVQGASCELRRGEFVALVGPSGGGKTTLFKLLLGLLQPSEGHIEFNGTPLSELDIRQYRRHFGVVMQEDLLLTGTLLDNIAFFEASPDENKARRCAEIALILDEIEAMPMKLNTRIGDLGSALSGGQKQRILLARALYGEPEVMLLDEGTANLDQAVERQLLDNLTALGITCISIAHRPETIYRATKVLRLENGTLTDVTDAYADAQTPPQREEHEMKVRYLEPRPKNHSSNVALLMKLWDTPLTGEQQERLAQTAPVKQQRSEFGNLNNEGTPYPSQSCLVARFHPDFESVIEPGVKELLAVVAIDLDLVTYTSCQGHRYENPDTPTDERHVGIIARSAEEHQRVRGLFEDVARELNPGLADSAVEIAIMDHTVRDGDTIYPALDLYLSQREGHSLESYFAELDQASDTLITALRSRAEA</sequence>
<evidence type="ECO:0000259" key="10">
    <source>
        <dbReference type="PROSITE" id="PS50990"/>
    </source>
</evidence>
<dbReference type="GO" id="GO:0140359">
    <property type="term" value="F:ABC-type transporter activity"/>
    <property type="evidence" value="ECO:0007669"/>
    <property type="project" value="InterPro"/>
</dbReference>
<dbReference type="PANTHER" id="PTHR24221:SF606">
    <property type="entry name" value="COLICIN V SECRETION-PROCESSING ATP-BINDING PROTEIN"/>
    <property type="match status" value="1"/>
</dbReference>
<keyword evidence="5 7" id="KW-1133">Transmembrane helix</keyword>
<proteinExistence type="predicted"/>